<dbReference type="Gene3D" id="2.30.42.10">
    <property type="match status" value="1"/>
</dbReference>
<reference evidence="1 2" key="1">
    <citation type="submission" date="2019-07" db="EMBL/GenBank/DDBJ databases">
        <title>Genomics analysis of Aphanomyces spp. identifies a new class of oomycete effector associated with host adaptation.</title>
        <authorList>
            <person name="Gaulin E."/>
        </authorList>
    </citation>
    <scope>NUCLEOTIDE SEQUENCE [LARGE SCALE GENOMIC DNA]</scope>
    <source>
        <strain evidence="1 2">ATCC 201684</strain>
    </source>
</reference>
<comment type="caution">
    <text evidence="1">The sequence shown here is derived from an EMBL/GenBank/DDBJ whole genome shotgun (WGS) entry which is preliminary data.</text>
</comment>
<dbReference type="Proteomes" id="UP000481153">
    <property type="component" value="Unassembled WGS sequence"/>
</dbReference>
<dbReference type="InterPro" id="IPR036034">
    <property type="entry name" value="PDZ_sf"/>
</dbReference>
<dbReference type="EMBL" id="VJMJ01000302">
    <property type="protein sequence ID" value="KAF0723558.1"/>
    <property type="molecule type" value="Genomic_DNA"/>
</dbReference>
<organism evidence="1 2">
    <name type="scientific">Aphanomyces euteiches</name>
    <dbReference type="NCBI Taxonomy" id="100861"/>
    <lineage>
        <taxon>Eukaryota</taxon>
        <taxon>Sar</taxon>
        <taxon>Stramenopiles</taxon>
        <taxon>Oomycota</taxon>
        <taxon>Saprolegniomycetes</taxon>
        <taxon>Saprolegniales</taxon>
        <taxon>Verrucalvaceae</taxon>
        <taxon>Aphanomyces</taxon>
    </lineage>
</organism>
<evidence type="ECO:0000313" key="1">
    <source>
        <dbReference type="EMBL" id="KAF0723558.1"/>
    </source>
</evidence>
<keyword evidence="2" id="KW-1185">Reference proteome</keyword>
<accession>A0A6G0WB83</accession>
<proteinExistence type="predicted"/>
<gene>
    <name evidence="1" type="ORF">Ae201684_017571</name>
</gene>
<dbReference type="SUPFAM" id="SSF50156">
    <property type="entry name" value="PDZ domain-like"/>
    <property type="match status" value="1"/>
</dbReference>
<evidence type="ECO:0000313" key="2">
    <source>
        <dbReference type="Proteomes" id="UP000481153"/>
    </source>
</evidence>
<protein>
    <recommendedName>
        <fullName evidence="3">PDZ domain-containing protein</fullName>
    </recommendedName>
</protein>
<sequence length="208" mass="23234">MSTTASRVSYNSEIDDTPAIIEYIWCGENVGLELVRPVLSDAKPISHVWKEGELGIIFAIDFFAKKVYVRRVTKQIDSIKTKYLLHTVNSIPVTAENYQEMMVVLKSGRDAGQPQTLEFLPRPQPVMVKSIPPAGELEKAGVTTDYELAMINNINVDNLSMDQIGRMLQDSNKPCHMTFGLPVHAEKDAIEAMLARLDLNNSSDIVRV</sequence>
<evidence type="ECO:0008006" key="3">
    <source>
        <dbReference type="Google" id="ProtNLM"/>
    </source>
</evidence>
<dbReference type="VEuPathDB" id="FungiDB:AeMF1_016061"/>
<name>A0A6G0WB83_9STRA</name>
<dbReference type="AlphaFoldDB" id="A0A6G0WB83"/>